<sequence>MRGAAVVVRRPGNAGAAAAAFVACCFVAVPEARAGELKADPPRRFADCAAIRDARRLDIPLHRPGIAARRCAIAPGVWFAVLSDDTASWPVVRDGPRAPVASLEDPVARRQWFADASPLRVSAARGDALVVLRDARRAPRAAYYSAAADRADAPGRIPAFVAVRIRPRPCLLGVSRDAGEARRLAADEAGACVPPVEPR</sequence>
<reference evidence="1 2" key="1">
    <citation type="journal article" date="2019" name="Int. J. Syst. Evol. Microbiol.">
        <title>The Global Catalogue of Microorganisms (GCM) 10K type strain sequencing project: providing services to taxonomists for standard genome sequencing and annotation.</title>
        <authorList>
            <consortium name="The Broad Institute Genomics Platform"/>
            <consortium name="The Broad Institute Genome Sequencing Center for Infectious Disease"/>
            <person name="Wu L."/>
            <person name="Ma J."/>
        </authorList>
    </citation>
    <scope>NUCLEOTIDE SEQUENCE [LARGE SCALE GENOMIC DNA]</scope>
    <source>
        <strain evidence="1 2">JCM 9933</strain>
    </source>
</reference>
<proteinExistence type="predicted"/>
<gene>
    <name evidence="1" type="ORF">GCM10009416_05020</name>
</gene>
<dbReference type="EMBL" id="BAAAFZ010000007">
    <property type="protein sequence ID" value="GAA0569569.1"/>
    <property type="molecule type" value="Genomic_DNA"/>
</dbReference>
<accession>A0ABN1EM53</accession>
<evidence type="ECO:0000313" key="2">
    <source>
        <dbReference type="Proteomes" id="UP001501588"/>
    </source>
</evidence>
<dbReference type="Proteomes" id="UP001501588">
    <property type="component" value="Unassembled WGS sequence"/>
</dbReference>
<comment type="caution">
    <text evidence="1">The sequence shown here is derived from an EMBL/GenBank/DDBJ whole genome shotgun (WGS) entry which is preliminary data.</text>
</comment>
<protein>
    <submittedName>
        <fullName evidence="1">Uncharacterized protein</fullName>
    </submittedName>
</protein>
<dbReference type="RefSeq" id="WP_343893563.1">
    <property type="nucleotide sequence ID" value="NZ_BAAAFZ010000007.1"/>
</dbReference>
<organism evidence="1 2">
    <name type="scientific">Craurococcus roseus</name>
    <dbReference type="NCBI Taxonomy" id="77585"/>
    <lineage>
        <taxon>Bacteria</taxon>
        <taxon>Pseudomonadati</taxon>
        <taxon>Pseudomonadota</taxon>
        <taxon>Alphaproteobacteria</taxon>
        <taxon>Acetobacterales</taxon>
        <taxon>Acetobacteraceae</taxon>
        <taxon>Craurococcus</taxon>
    </lineage>
</organism>
<evidence type="ECO:0000313" key="1">
    <source>
        <dbReference type="EMBL" id="GAA0569569.1"/>
    </source>
</evidence>
<dbReference type="PROSITE" id="PS51257">
    <property type="entry name" value="PROKAR_LIPOPROTEIN"/>
    <property type="match status" value="1"/>
</dbReference>
<name>A0ABN1EM53_9PROT</name>
<keyword evidence="2" id="KW-1185">Reference proteome</keyword>